<keyword evidence="2 6" id="KW-0812">Transmembrane</keyword>
<reference evidence="7 8" key="1">
    <citation type="submission" date="2024-02" db="EMBL/GenBank/DDBJ databases">
        <title>Chromosome-scale genome assembly of the rough periwinkle Littorina saxatilis.</title>
        <authorList>
            <person name="De Jode A."/>
            <person name="Faria R."/>
            <person name="Formenti G."/>
            <person name="Sims Y."/>
            <person name="Smith T.P."/>
            <person name="Tracey A."/>
            <person name="Wood J.M.D."/>
            <person name="Zagrodzka Z.B."/>
            <person name="Johannesson K."/>
            <person name="Butlin R.K."/>
            <person name="Leder E.H."/>
        </authorList>
    </citation>
    <scope>NUCLEOTIDE SEQUENCE [LARGE SCALE GENOMIC DNA]</scope>
    <source>
        <strain evidence="7">Snail1</strain>
        <tissue evidence="7">Muscle</tissue>
    </source>
</reference>
<feature type="transmembrane region" description="Helical" evidence="6">
    <location>
        <begin position="423"/>
        <end position="442"/>
    </location>
</feature>
<organism evidence="7 8">
    <name type="scientific">Littorina saxatilis</name>
    <dbReference type="NCBI Taxonomy" id="31220"/>
    <lineage>
        <taxon>Eukaryota</taxon>
        <taxon>Metazoa</taxon>
        <taxon>Spiralia</taxon>
        <taxon>Lophotrochozoa</taxon>
        <taxon>Mollusca</taxon>
        <taxon>Gastropoda</taxon>
        <taxon>Caenogastropoda</taxon>
        <taxon>Littorinimorpha</taxon>
        <taxon>Littorinoidea</taxon>
        <taxon>Littorinidae</taxon>
        <taxon>Littorina</taxon>
    </lineage>
</organism>
<sequence length="510" mass="55477">MAVLVSKGLATLLLFLVTFLAAYVPIWLYKRGTLTATGSPRRKLVYELLNSFSGGVFLGTSLLHLLAEGREEYENYKESVGVESEYPVFEALTAVGLFLVAFVEKIGIIVISRKAVKPKHAVACGQQAGQETQKGAAGEKLGRKQKGERSEADKTRKRSSVGGNATEISKREQWMESSKPQENRPGTSSTQRDLSIDDLGQVQMTDSNAILGMTPENKNWNALKENVNQNQTTDGKQDKGRENGGRAITTENRNRNRNAKTVPTGGVLINYGTEQSSTTRLNHVKVPPYARSPTIVANGEAGTNCTVGVNLRESISDATACVTQMPVARALLLLVALSFHTVFDGLAVGLQSTDFNIWEILLPVCIHKALVAFSLGLKMAASCPLTSRRPQLFMLLFSFVSPIGVAIGMGVTSGQMHAHAQLLVSSILQALATGTFLYVTFFEILAPHFGSLYELDARAWVEVLKVGVMVVGFAGMALLRLAHGHNHEHHGDDDDDEDDHDHEDGHSHNR</sequence>
<dbReference type="Pfam" id="PF02535">
    <property type="entry name" value="Zip"/>
    <property type="match status" value="1"/>
</dbReference>
<evidence type="ECO:0000256" key="3">
    <source>
        <dbReference type="ARBA" id="ARBA00022989"/>
    </source>
</evidence>
<feature type="region of interest" description="Disordered" evidence="5">
    <location>
        <begin position="122"/>
        <end position="194"/>
    </location>
</feature>
<keyword evidence="4 6" id="KW-0472">Membrane</keyword>
<protein>
    <submittedName>
        <fullName evidence="7">Uncharacterized protein</fullName>
    </submittedName>
</protein>
<keyword evidence="8" id="KW-1185">Reference proteome</keyword>
<feature type="transmembrane region" description="Helical" evidence="6">
    <location>
        <begin position="12"/>
        <end position="29"/>
    </location>
</feature>
<feature type="compositionally biased region" description="Polar residues" evidence="5">
    <location>
        <begin position="183"/>
        <end position="193"/>
    </location>
</feature>
<evidence type="ECO:0000256" key="1">
    <source>
        <dbReference type="ARBA" id="ARBA00004141"/>
    </source>
</evidence>
<dbReference type="InterPro" id="IPR003689">
    <property type="entry name" value="ZIP"/>
</dbReference>
<feature type="compositionally biased region" description="Basic and acidic residues" evidence="5">
    <location>
        <begin position="140"/>
        <end position="154"/>
    </location>
</feature>
<dbReference type="PANTHER" id="PTHR11040">
    <property type="entry name" value="ZINC/IRON TRANSPORTER"/>
    <property type="match status" value="1"/>
</dbReference>
<comment type="subcellular location">
    <subcellularLocation>
        <location evidence="1">Membrane</location>
        <topology evidence="1">Multi-pass membrane protein</topology>
    </subcellularLocation>
</comment>
<keyword evidence="3 6" id="KW-1133">Transmembrane helix</keyword>
<name>A0AAN9AIT1_9CAEN</name>
<feature type="transmembrane region" description="Helical" evidence="6">
    <location>
        <begin position="330"/>
        <end position="348"/>
    </location>
</feature>
<evidence type="ECO:0000256" key="4">
    <source>
        <dbReference type="ARBA" id="ARBA00023136"/>
    </source>
</evidence>
<feature type="transmembrane region" description="Helical" evidence="6">
    <location>
        <begin position="360"/>
        <end position="380"/>
    </location>
</feature>
<proteinExistence type="predicted"/>
<evidence type="ECO:0000313" key="7">
    <source>
        <dbReference type="EMBL" id="KAK7087584.1"/>
    </source>
</evidence>
<feature type="transmembrane region" description="Helical" evidence="6">
    <location>
        <begin position="49"/>
        <end position="67"/>
    </location>
</feature>
<comment type="caution">
    <text evidence="7">The sequence shown here is derived from an EMBL/GenBank/DDBJ whole genome shotgun (WGS) entry which is preliminary data.</text>
</comment>
<dbReference type="PANTHER" id="PTHR11040:SF140">
    <property type="entry name" value="ZRT (ZRT), IRT- (IRT-) LIKE PROTEIN TRANSPORTER"/>
    <property type="match status" value="1"/>
</dbReference>
<dbReference type="GO" id="GO:0005886">
    <property type="term" value="C:plasma membrane"/>
    <property type="evidence" value="ECO:0007669"/>
    <property type="project" value="TreeGrafter"/>
</dbReference>
<dbReference type="EMBL" id="JBAMIC010004070">
    <property type="protein sequence ID" value="KAK7087584.1"/>
    <property type="molecule type" value="Genomic_DNA"/>
</dbReference>
<dbReference type="Proteomes" id="UP001374579">
    <property type="component" value="Unassembled WGS sequence"/>
</dbReference>
<feature type="region of interest" description="Disordered" evidence="5">
    <location>
        <begin position="486"/>
        <end position="510"/>
    </location>
</feature>
<feature type="compositionally biased region" description="Basic and acidic residues" evidence="5">
    <location>
        <begin position="235"/>
        <end position="244"/>
    </location>
</feature>
<dbReference type="GO" id="GO:0005385">
    <property type="term" value="F:zinc ion transmembrane transporter activity"/>
    <property type="evidence" value="ECO:0007669"/>
    <property type="project" value="TreeGrafter"/>
</dbReference>
<feature type="region of interest" description="Disordered" evidence="5">
    <location>
        <begin position="229"/>
        <end position="251"/>
    </location>
</feature>
<feature type="transmembrane region" description="Helical" evidence="6">
    <location>
        <begin position="87"/>
        <end position="111"/>
    </location>
</feature>
<evidence type="ECO:0000256" key="6">
    <source>
        <dbReference type="SAM" id="Phobius"/>
    </source>
</evidence>
<evidence type="ECO:0000313" key="8">
    <source>
        <dbReference type="Proteomes" id="UP001374579"/>
    </source>
</evidence>
<dbReference type="AlphaFoldDB" id="A0AAN9AIT1"/>
<feature type="transmembrane region" description="Helical" evidence="6">
    <location>
        <begin position="463"/>
        <end position="482"/>
    </location>
</feature>
<feature type="transmembrane region" description="Helical" evidence="6">
    <location>
        <begin position="392"/>
        <end position="411"/>
    </location>
</feature>
<feature type="compositionally biased region" description="Basic and acidic residues" evidence="5">
    <location>
        <begin position="168"/>
        <end position="182"/>
    </location>
</feature>
<evidence type="ECO:0000256" key="2">
    <source>
        <dbReference type="ARBA" id="ARBA00022692"/>
    </source>
</evidence>
<gene>
    <name evidence="7" type="ORF">V1264_021616</name>
</gene>
<accession>A0AAN9AIT1</accession>
<evidence type="ECO:0000256" key="5">
    <source>
        <dbReference type="SAM" id="MobiDB-lite"/>
    </source>
</evidence>